<feature type="transmembrane region" description="Helical" evidence="1">
    <location>
        <begin position="100"/>
        <end position="117"/>
    </location>
</feature>
<reference evidence="3" key="1">
    <citation type="submission" date="2018-05" db="EMBL/GenBank/DDBJ databases">
        <authorList>
            <person name="Lanie J.A."/>
            <person name="Ng W.-L."/>
            <person name="Kazmierczak K.M."/>
            <person name="Andrzejewski T.M."/>
            <person name="Davidsen T.M."/>
            <person name="Wayne K.J."/>
            <person name="Tettelin H."/>
            <person name="Glass J.I."/>
            <person name="Rusch D."/>
            <person name="Podicherti R."/>
            <person name="Tsui H.-C.T."/>
            <person name="Winkler M.E."/>
        </authorList>
    </citation>
    <scope>NUCLEOTIDE SEQUENCE</scope>
</reference>
<evidence type="ECO:0000313" key="3">
    <source>
        <dbReference type="EMBL" id="SVC72073.1"/>
    </source>
</evidence>
<sequence length="273" mass="30887">IASTGYKASGCFWFPVPICIEAPWSLGEQEAYLFSKETHDATINVLERVPEDKINSISWIWYWAKATKSNFVGFILVLLSALLVLKGIMIKSEERHPAMYWLFGIGVFGISFYLLIAPEPRYIWSYLLIIPATSPMIFSVNILRKSGFGLSYLSAFLLTSIFIVSISFKEDPLYYEKKLSNLIESGVIKKDPDPNIILPPKVIPFSLNRSSHTEFELVPFQLINKKAGNLEYYIPKMGNSCWIAPLPCANLIIKTKLKLKNPKVGLLEGIVKQ</sequence>
<evidence type="ECO:0000259" key="2">
    <source>
        <dbReference type="Pfam" id="PF26626"/>
    </source>
</evidence>
<feature type="transmembrane region" description="Helical" evidence="1">
    <location>
        <begin position="123"/>
        <end position="143"/>
    </location>
</feature>
<feature type="non-terminal residue" evidence="3">
    <location>
        <position position="1"/>
    </location>
</feature>
<accession>A0A382PFA0</accession>
<name>A0A382PFA0_9ZZZZ</name>
<feature type="transmembrane region" description="Helical" evidence="1">
    <location>
        <begin position="150"/>
        <end position="168"/>
    </location>
</feature>
<organism evidence="3">
    <name type="scientific">marine metagenome</name>
    <dbReference type="NCBI Taxonomy" id="408172"/>
    <lineage>
        <taxon>unclassified sequences</taxon>
        <taxon>metagenomes</taxon>
        <taxon>ecological metagenomes</taxon>
    </lineage>
</organism>
<dbReference type="InterPro" id="IPR058514">
    <property type="entry name" value="DUF8201"/>
</dbReference>
<protein>
    <recommendedName>
        <fullName evidence="2">DUF8201 domain-containing protein</fullName>
    </recommendedName>
</protein>
<dbReference type="Pfam" id="PF26626">
    <property type="entry name" value="DUF8201"/>
    <property type="match status" value="1"/>
</dbReference>
<keyword evidence="1" id="KW-0472">Membrane</keyword>
<dbReference type="AlphaFoldDB" id="A0A382PFA0"/>
<keyword evidence="1" id="KW-1133">Transmembrane helix</keyword>
<feature type="domain" description="DUF8201" evidence="2">
    <location>
        <begin position="8"/>
        <end position="128"/>
    </location>
</feature>
<proteinExistence type="predicted"/>
<feature type="transmembrane region" description="Helical" evidence="1">
    <location>
        <begin position="71"/>
        <end position="88"/>
    </location>
</feature>
<evidence type="ECO:0000256" key="1">
    <source>
        <dbReference type="SAM" id="Phobius"/>
    </source>
</evidence>
<keyword evidence="1" id="KW-0812">Transmembrane</keyword>
<gene>
    <name evidence="3" type="ORF">METZ01_LOCUS324927</name>
</gene>
<dbReference type="EMBL" id="UINC01107013">
    <property type="protein sequence ID" value="SVC72073.1"/>
    <property type="molecule type" value="Genomic_DNA"/>
</dbReference>